<organism evidence="1 2">
    <name type="scientific">Microlunatus flavus</name>
    <dbReference type="NCBI Taxonomy" id="1036181"/>
    <lineage>
        <taxon>Bacteria</taxon>
        <taxon>Bacillati</taxon>
        <taxon>Actinomycetota</taxon>
        <taxon>Actinomycetes</taxon>
        <taxon>Propionibacteriales</taxon>
        <taxon>Propionibacteriaceae</taxon>
        <taxon>Microlunatus</taxon>
    </lineage>
</organism>
<dbReference type="InterPro" id="IPR004304">
    <property type="entry name" value="FmdA_AmdA"/>
</dbReference>
<evidence type="ECO:0000313" key="1">
    <source>
        <dbReference type="EMBL" id="SER29647.1"/>
    </source>
</evidence>
<dbReference type="PANTHER" id="PTHR31891:SF1">
    <property type="entry name" value="FORMAMIDASE C869.04-RELATED"/>
    <property type="match status" value="1"/>
</dbReference>
<reference evidence="2" key="1">
    <citation type="submission" date="2016-10" db="EMBL/GenBank/DDBJ databases">
        <authorList>
            <person name="Varghese N."/>
            <person name="Submissions S."/>
        </authorList>
    </citation>
    <scope>NUCLEOTIDE SEQUENCE [LARGE SCALE GENOMIC DNA]</scope>
    <source>
        <strain evidence="2">CGMCC 4.6856</strain>
    </source>
</reference>
<sequence length="309" mass="32202">MTTTTVRIDPTTATTADVFSAAHRPVLAVDPGETVVVRSLDASGYVERQEVPGERRPTLIADSRGHCLTGPIEVRGAEPGQMLALHLRSLRPDPWGWTVAGMLDTPVTQRLGLVEADPAWLLWDLDADAGRGTESRGFVRGLAPFLGVMGVAPSEPGEHSTIPPRAGSGGNIDCKDLVAGSTLFLPVAVPGALLYLGDGHAAQGDGEVGGTAIECGMTTEVTVDVVTDRPLAGVHAEAPVGRITFGFDADLNVATGDALDAMVTWMQQLYGVEKAEALALASTCVDLRVTQVANQTWGVHALLPTGSVA</sequence>
<dbReference type="Pfam" id="PF03069">
    <property type="entry name" value="FmdA_AmdA"/>
    <property type="match status" value="2"/>
</dbReference>
<dbReference type="EMBL" id="FOFA01000012">
    <property type="protein sequence ID" value="SER29647.1"/>
    <property type="molecule type" value="Genomic_DNA"/>
</dbReference>
<dbReference type="RefSeq" id="WP_091186261.1">
    <property type="nucleotide sequence ID" value="NZ_FOFA01000012.1"/>
</dbReference>
<dbReference type="Gene3D" id="3.10.28.20">
    <property type="entry name" value="Acetamidase/Formamidase-like domains"/>
    <property type="match status" value="1"/>
</dbReference>
<name>A0A1H9N1I5_9ACTN</name>
<proteinExistence type="predicted"/>
<dbReference type="SUPFAM" id="SSF141130">
    <property type="entry name" value="Acetamidase/Formamidase-like"/>
    <property type="match status" value="1"/>
</dbReference>
<dbReference type="STRING" id="1036181.SAMN05421756_11240"/>
<dbReference type="Gene3D" id="2.60.120.580">
    <property type="entry name" value="Acetamidase/Formamidase-like domains"/>
    <property type="match status" value="2"/>
</dbReference>
<protein>
    <submittedName>
        <fullName evidence="1">Acetamidase/formamidase</fullName>
    </submittedName>
</protein>
<dbReference type="GO" id="GO:0016811">
    <property type="term" value="F:hydrolase activity, acting on carbon-nitrogen (but not peptide) bonds, in linear amides"/>
    <property type="evidence" value="ECO:0007669"/>
    <property type="project" value="InterPro"/>
</dbReference>
<dbReference type="AlphaFoldDB" id="A0A1H9N1I5"/>
<dbReference type="PANTHER" id="PTHR31891">
    <property type="entry name" value="FORMAMIDASE C869.04-RELATED"/>
    <property type="match status" value="1"/>
</dbReference>
<keyword evidence="2" id="KW-1185">Reference proteome</keyword>
<evidence type="ECO:0000313" key="2">
    <source>
        <dbReference type="Proteomes" id="UP000198504"/>
    </source>
</evidence>
<accession>A0A1H9N1I5</accession>
<dbReference type="OrthoDB" id="9785236at2"/>
<gene>
    <name evidence="1" type="ORF">SAMN05421756_11240</name>
</gene>
<dbReference type="Proteomes" id="UP000198504">
    <property type="component" value="Unassembled WGS sequence"/>
</dbReference>